<dbReference type="EMBL" id="JAMYZZ010000018">
    <property type="protein sequence ID" value="MCP1258969.1"/>
    <property type="molecule type" value="Genomic_DNA"/>
</dbReference>
<accession>A0ABT1F3W4</accession>
<dbReference type="Proteomes" id="UP001523528">
    <property type="component" value="Unassembled WGS sequence"/>
</dbReference>
<evidence type="ECO:0000313" key="2">
    <source>
        <dbReference type="Proteomes" id="UP001523528"/>
    </source>
</evidence>
<gene>
    <name evidence="1" type="ORF">NKW50_10245</name>
</gene>
<proteinExistence type="predicted"/>
<name>A0ABT1F3W4_9PROT</name>
<comment type="caution">
    <text evidence="1">The sequence shown here is derived from an EMBL/GenBank/DDBJ whole genome shotgun (WGS) entry which is preliminary data.</text>
</comment>
<keyword evidence="2" id="KW-1185">Reference proteome</keyword>
<sequence length="132" mass="14707">MIDIERLIDALCALFELRSYRIIVGQQQKGWTPRRLLAPDALLPVIIRLAEDQWTPTHGQASFGLGIDHNESALCGHVLNAVHYAPISVIVLCVDHMLQQLVDSKGQITIEAMEEYAQELCSDAHSQPVHAE</sequence>
<organism evidence="1 2">
    <name type="scientific">Acetobacter lambici</name>
    <dbReference type="NCBI Taxonomy" id="1332824"/>
    <lineage>
        <taxon>Bacteria</taxon>
        <taxon>Pseudomonadati</taxon>
        <taxon>Pseudomonadota</taxon>
        <taxon>Alphaproteobacteria</taxon>
        <taxon>Acetobacterales</taxon>
        <taxon>Acetobacteraceae</taxon>
        <taxon>Acetobacter</taxon>
    </lineage>
</organism>
<protein>
    <submittedName>
        <fullName evidence="1">Uncharacterized protein</fullName>
    </submittedName>
</protein>
<evidence type="ECO:0000313" key="1">
    <source>
        <dbReference type="EMBL" id="MCP1258969.1"/>
    </source>
</evidence>
<reference evidence="1 2" key="1">
    <citation type="submission" date="2022-06" db="EMBL/GenBank/DDBJ databases">
        <title>Acetobacer genomes from food samples.</title>
        <authorList>
            <person name="Sombolestani A."/>
        </authorList>
    </citation>
    <scope>NUCLEOTIDE SEQUENCE [LARGE SCALE GENOMIC DNA]</scope>
    <source>
        <strain evidence="1 2">R-83285</strain>
    </source>
</reference>